<dbReference type="PANTHER" id="PTHR36029">
    <property type="entry name" value="TSET COMPLEX MEMBER TSTA"/>
    <property type="match status" value="1"/>
</dbReference>
<dbReference type="OrthoDB" id="2018252at2759"/>
<dbReference type="OMA" id="CSHIFRT"/>
<evidence type="ECO:0000256" key="1">
    <source>
        <dbReference type="SAM" id="MobiDB-lite"/>
    </source>
</evidence>
<dbReference type="Proteomes" id="UP000006727">
    <property type="component" value="Chromosome 10"/>
</dbReference>
<dbReference type="PaxDb" id="3218-PP1S67_33V6.1"/>
<reference evidence="3" key="3">
    <citation type="submission" date="2020-12" db="UniProtKB">
        <authorList>
            <consortium name="EnsemblPlants"/>
        </authorList>
    </citation>
    <scope>IDENTIFICATION</scope>
</reference>
<accession>A0A2K1JZM3</accession>
<evidence type="ECO:0000313" key="2">
    <source>
        <dbReference type="EMBL" id="PNR46969.1"/>
    </source>
</evidence>
<dbReference type="Gramene" id="Pp3c10_18980V3.2">
    <property type="protein sequence ID" value="Pp3c10_18980V3.2"/>
    <property type="gene ID" value="Pp3c10_18980"/>
</dbReference>
<dbReference type="EnsemblPlants" id="Pp3c10_18980V3.2">
    <property type="protein sequence ID" value="Pp3c10_18980V3.2"/>
    <property type="gene ID" value="Pp3c10_18980"/>
</dbReference>
<keyword evidence="4" id="KW-1185">Reference proteome</keyword>
<sequence length="1168" mass="129388">MDHVFAGIRTELASNDGVRQANALLLALQQAASGKDISSIASSACDEVIASPASAVCKKLAFDLVRCTRLTAEQWEVVCRGILNDFDFPDSDVTAAAVSFISAIPSWRLGNFIIDCSDKISNCILSDNPNLRYAIIETLGCLLARDDLVNLCVSSAPLLEKVSLWWRQLGETMLHPYDAVARIAYEGVGRLFLEFSTKRMSRLAGDKLVPTEDAVAIRSGWVAAMCRFVWEKADLLRARAKVLTLESFRSSVYPLVFSAKAVATGMVEEMEMLSGNHVRSRRAVMQRDNAENILGISDVVSHLMPYLFVLDPALVYEVSVNLLSLADVPGGKPEWASAPITALLTLWDRQEFNAGRESIVRAVVKNLQLLDLHLQVSLFKRLLLMVRNLRVEADRMHALACICRTALCVDLFAKGSVRSGQKPLQNTNIASLFEESKIREEMTSISLETSINKGGNERGSERRIQSEGLFREELVACLVESCFQLSVPLPRLKSQDTESRVIGAVTYGTGSGAMNWTQSALEVVEVCRPCVKWDCQGRTYAMDCYLKLLVRLCHIYDTVGGVKKAKDGASPEQILAEKRLQALQRELVKDLNAVATSRLRARVIWALAEHFDLEGLDPLLADDPEDPLNVIIDHIHKVLFNHDSTATSTNRLQDAQALLLCAEHLGARNLRAGQLLTRELEEFRNSTLADSVLKHQCRLILQKFKYIAKHQDSKWVGNSGATGDYPFTHHKLSAQYFDNSAAQDRKLEDLVHTAVQDLWRPARSELSLATSGFSHLKSPPTPVTLSGSSDPCFVEAYHLIDPHEKRLTLHLKIVNMTEQELKRVDVRVGLIGALRFMDGSPQGVRQLQMLHSQTPVSCSVTVGISRFERCSLSVQILYYPFFGGVGVANGEEVDAPVEGTHGRLRKTVTTEYGEPVVLRCGSYWLPLIEILLPHALSPVEFFRLWPSLPAIAEFTGGYVYEGEGRKTATVSGGYMEPAVLPILTGLKALSSKPFHKVCSHVLRTVAGFQICYAAKTWYGDLVGMMIFGVSEVSGDVDLGEETRTMVCKFVIRSSSGTLVDEITADVQSWLDDLTDCAVRVVSDAEVQAAAQEKLKRLIELLAIIRAKPKEPEPEPEPEEEDDSLLPGLETKPKKRPSTLAPPSPEEMEHRALQSAVLHEWQVFRQQAM</sequence>
<dbReference type="PANTHER" id="PTHR36029:SF1">
    <property type="entry name" value="PROTEIN TPLATE"/>
    <property type="match status" value="1"/>
</dbReference>
<evidence type="ECO:0008006" key="5">
    <source>
        <dbReference type="Google" id="ProtNLM"/>
    </source>
</evidence>
<dbReference type="STRING" id="3218.A0A2K1JZM3"/>
<dbReference type="InterPro" id="IPR016024">
    <property type="entry name" value="ARM-type_fold"/>
</dbReference>
<dbReference type="AlphaFoldDB" id="A0A2K1JZM3"/>
<protein>
    <recommendedName>
        <fullName evidence="5">Protein TPLATE</fullName>
    </recommendedName>
</protein>
<dbReference type="EMBL" id="ABEU02000010">
    <property type="protein sequence ID" value="PNR46969.1"/>
    <property type="molecule type" value="Genomic_DNA"/>
</dbReference>
<dbReference type="SUPFAM" id="SSF48371">
    <property type="entry name" value="ARM repeat"/>
    <property type="match status" value="1"/>
</dbReference>
<dbReference type="FunCoup" id="A0A2K1JZM3">
    <property type="interactions" value="2924"/>
</dbReference>
<feature type="compositionally biased region" description="Acidic residues" evidence="1">
    <location>
        <begin position="1113"/>
        <end position="1123"/>
    </location>
</feature>
<dbReference type="InterPro" id="IPR037501">
    <property type="entry name" value="TPLATE"/>
</dbReference>
<evidence type="ECO:0000313" key="3">
    <source>
        <dbReference type="EnsemblPlants" id="Pp3c10_18980V3.1"/>
    </source>
</evidence>
<dbReference type="EnsemblPlants" id="Pp3c10_18980V3.1">
    <property type="protein sequence ID" value="Pp3c10_18980V3.1"/>
    <property type="gene ID" value="Pp3c10_18980"/>
</dbReference>
<dbReference type="GeneID" id="112287982"/>
<dbReference type="Gramene" id="Pp3c10_18980V3.1">
    <property type="protein sequence ID" value="Pp3c10_18980V3.1"/>
    <property type="gene ID" value="Pp3c10_18980"/>
</dbReference>
<reference evidence="2 4" key="1">
    <citation type="journal article" date="2008" name="Science">
        <title>The Physcomitrella genome reveals evolutionary insights into the conquest of land by plants.</title>
        <authorList>
            <person name="Rensing S."/>
            <person name="Lang D."/>
            <person name="Zimmer A."/>
            <person name="Terry A."/>
            <person name="Salamov A."/>
            <person name="Shapiro H."/>
            <person name="Nishiyama T."/>
            <person name="Perroud P.-F."/>
            <person name="Lindquist E."/>
            <person name="Kamisugi Y."/>
            <person name="Tanahashi T."/>
            <person name="Sakakibara K."/>
            <person name="Fujita T."/>
            <person name="Oishi K."/>
            <person name="Shin-I T."/>
            <person name="Kuroki Y."/>
            <person name="Toyoda A."/>
            <person name="Suzuki Y."/>
            <person name="Hashimoto A."/>
            <person name="Yamaguchi K."/>
            <person name="Sugano A."/>
            <person name="Kohara Y."/>
            <person name="Fujiyama A."/>
            <person name="Anterola A."/>
            <person name="Aoki S."/>
            <person name="Ashton N."/>
            <person name="Barbazuk W.B."/>
            <person name="Barker E."/>
            <person name="Bennetzen J."/>
            <person name="Bezanilla M."/>
            <person name="Blankenship R."/>
            <person name="Cho S.H."/>
            <person name="Dutcher S."/>
            <person name="Estelle M."/>
            <person name="Fawcett J.A."/>
            <person name="Gundlach H."/>
            <person name="Hanada K."/>
            <person name="Heyl A."/>
            <person name="Hicks K.A."/>
            <person name="Hugh J."/>
            <person name="Lohr M."/>
            <person name="Mayer K."/>
            <person name="Melkozernov A."/>
            <person name="Murata T."/>
            <person name="Nelson D."/>
            <person name="Pils B."/>
            <person name="Prigge M."/>
            <person name="Reiss B."/>
            <person name="Renner T."/>
            <person name="Rombauts S."/>
            <person name="Rushton P."/>
            <person name="Sanderfoot A."/>
            <person name="Schween G."/>
            <person name="Shiu S.-H."/>
            <person name="Stueber K."/>
            <person name="Theodoulou F.L."/>
            <person name="Tu H."/>
            <person name="Van de Peer Y."/>
            <person name="Verrier P.J."/>
            <person name="Waters E."/>
            <person name="Wood A."/>
            <person name="Yang L."/>
            <person name="Cove D."/>
            <person name="Cuming A."/>
            <person name="Hasebe M."/>
            <person name="Lucas S."/>
            <person name="Mishler D.B."/>
            <person name="Reski R."/>
            <person name="Grigoriev I."/>
            <person name="Quatrano R.S."/>
            <person name="Boore J.L."/>
        </authorList>
    </citation>
    <scope>NUCLEOTIDE SEQUENCE [LARGE SCALE GENOMIC DNA]</scope>
    <source>
        <strain evidence="3 4">cv. Gransden 2004</strain>
    </source>
</reference>
<feature type="region of interest" description="Disordered" evidence="1">
    <location>
        <begin position="1108"/>
        <end position="1151"/>
    </location>
</feature>
<evidence type="ECO:0000313" key="4">
    <source>
        <dbReference type="Proteomes" id="UP000006727"/>
    </source>
</evidence>
<organism evidence="2">
    <name type="scientific">Physcomitrium patens</name>
    <name type="common">Spreading-leaved earth moss</name>
    <name type="synonym">Physcomitrella patens</name>
    <dbReference type="NCBI Taxonomy" id="3218"/>
    <lineage>
        <taxon>Eukaryota</taxon>
        <taxon>Viridiplantae</taxon>
        <taxon>Streptophyta</taxon>
        <taxon>Embryophyta</taxon>
        <taxon>Bryophyta</taxon>
        <taxon>Bryophytina</taxon>
        <taxon>Bryopsida</taxon>
        <taxon>Funariidae</taxon>
        <taxon>Funariales</taxon>
        <taxon>Funariaceae</taxon>
        <taxon>Physcomitrium</taxon>
    </lineage>
</organism>
<reference evidence="2 4" key="2">
    <citation type="journal article" date="2018" name="Plant J.">
        <title>The Physcomitrella patens chromosome-scale assembly reveals moss genome structure and evolution.</title>
        <authorList>
            <person name="Lang D."/>
            <person name="Ullrich K.K."/>
            <person name="Murat F."/>
            <person name="Fuchs J."/>
            <person name="Jenkins J."/>
            <person name="Haas F.B."/>
            <person name="Piednoel M."/>
            <person name="Gundlach H."/>
            <person name="Van Bel M."/>
            <person name="Meyberg R."/>
            <person name="Vives C."/>
            <person name="Morata J."/>
            <person name="Symeonidi A."/>
            <person name="Hiss M."/>
            <person name="Muchero W."/>
            <person name="Kamisugi Y."/>
            <person name="Saleh O."/>
            <person name="Blanc G."/>
            <person name="Decker E.L."/>
            <person name="van Gessel N."/>
            <person name="Grimwood J."/>
            <person name="Hayes R.D."/>
            <person name="Graham S.W."/>
            <person name="Gunter L.E."/>
            <person name="McDaniel S.F."/>
            <person name="Hoernstein S.N.W."/>
            <person name="Larsson A."/>
            <person name="Li F.W."/>
            <person name="Perroud P.F."/>
            <person name="Phillips J."/>
            <person name="Ranjan P."/>
            <person name="Rokshar D.S."/>
            <person name="Rothfels C.J."/>
            <person name="Schneider L."/>
            <person name="Shu S."/>
            <person name="Stevenson D.W."/>
            <person name="Thummler F."/>
            <person name="Tillich M."/>
            <person name="Villarreal Aguilar J.C."/>
            <person name="Widiez T."/>
            <person name="Wong G.K."/>
            <person name="Wymore A."/>
            <person name="Zhang Y."/>
            <person name="Zimmer A.D."/>
            <person name="Quatrano R.S."/>
            <person name="Mayer K.F.X."/>
            <person name="Goodstein D."/>
            <person name="Casacuberta J.M."/>
            <person name="Vandepoele K."/>
            <person name="Reski R."/>
            <person name="Cuming A.C."/>
            <person name="Tuskan G.A."/>
            <person name="Maumus F."/>
            <person name="Salse J."/>
            <person name="Schmutz J."/>
            <person name="Rensing S.A."/>
        </authorList>
    </citation>
    <scope>NUCLEOTIDE SEQUENCE [LARGE SCALE GENOMIC DNA]</scope>
    <source>
        <strain evidence="3 4">cv. Gransden 2004</strain>
    </source>
</reference>
<name>A0A2K1JZM3_PHYPA</name>
<dbReference type="RefSeq" id="XP_024387460.1">
    <property type="nucleotide sequence ID" value="XM_024531692.2"/>
</dbReference>
<dbReference type="KEGG" id="ppp:112287982"/>
<gene>
    <name evidence="3" type="primary">LOC112287982</name>
    <name evidence="2" type="ORF">PHYPA_014089</name>
</gene>
<dbReference type="GO" id="GO:0006897">
    <property type="term" value="P:endocytosis"/>
    <property type="evidence" value="ECO:0007669"/>
    <property type="project" value="InterPro"/>
</dbReference>
<proteinExistence type="predicted"/>